<accession>A0AAN8E2X7</accession>
<keyword evidence="2" id="KW-1185">Reference proteome</keyword>
<evidence type="ECO:0000313" key="2">
    <source>
        <dbReference type="Proteomes" id="UP001331515"/>
    </source>
</evidence>
<proteinExistence type="predicted"/>
<sequence>MSKAYFPLVCSGRNRIVIHSLWLARLHLEACCRRTLKNNCHEMTRSPGFSDGLVHKGSMSWQLCYINSQQHCRNSKVPLFLMES</sequence>
<comment type="caution">
    <text evidence="1">The sequence shown here is derived from an EMBL/GenBank/DDBJ whole genome shotgun (WGS) entry which is preliminary data.</text>
</comment>
<organism evidence="1 2">
    <name type="scientific">Champsocephalus gunnari</name>
    <name type="common">Mackerel icefish</name>
    <dbReference type="NCBI Taxonomy" id="52237"/>
    <lineage>
        <taxon>Eukaryota</taxon>
        <taxon>Metazoa</taxon>
        <taxon>Chordata</taxon>
        <taxon>Craniata</taxon>
        <taxon>Vertebrata</taxon>
        <taxon>Euteleostomi</taxon>
        <taxon>Actinopterygii</taxon>
        <taxon>Neopterygii</taxon>
        <taxon>Teleostei</taxon>
        <taxon>Neoteleostei</taxon>
        <taxon>Acanthomorphata</taxon>
        <taxon>Eupercaria</taxon>
        <taxon>Perciformes</taxon>
        <taxon>Notothenioidei</taxon>
        <taxon>Channichthyidae</taxon>
        <taxon>Champsocephalus</taxon>
    </lineage>
</organism>
<protein>
    <submittedName>
        <fullName evidence="1">Uncharacterized protein</fullName>
    </submittedName>
</protein>
<name>A0AAN8E2X7_CHAGU</name>
<gene>
    <name evidence="1" type="ORF">CgunFtcFv8_014225</name>
</gene>
<dbReference type="Proteomes" id="UP001331515">
    <property type="component" value="Unassembled WGS sequence"/>
</dbReference>
<reference evidence="1 2" key="1">
    <citation type="journal article" date="2023" name="Mol. Biol. Evol.">
        <title>Genomics of Secondarily Temperate Adaptation in the Only Non-Antarctic Icefish.</title>
        <authorList>
            <person name="Rivera-Colon A.G."/>
            <person name="Rayamajhi N."/>
            <person name="Minhas B.F."/>
            <person name="Madrigal G."/>
            <person name="Bilyk K.T."/>
            <person name="Yoon V."/>
            <person name="Hune M."/>
            <person name="Gregory S."/>
            <person name="Cheng C.H.C."/>
            <person name="Catchen J.M."/>
        </authorList>
    </citation>
    <scope>NUCLEOTIDE SEQUENCE [LARGE SCALE GENOMIC DNA]</scope>
    <source>
        <tissue evidence="1">White muscle</tissue>
    </source>
</reference>
<dbReference type="EMBL" id="JAURVH010001514">
    <property type="protein sequence ID" value="KAK5933770.1"/>
    <property type="molecule type" value="Genomic_DNA"/>
</dbReference>
<evidence type="ECO:0000313" key="1">
    <source>
        <dbReference type="EMBL" id="KAK5933770.1"/>
    </source>
</evidence>
<dbReference type="AlphaFoldDB" id="A0AAN8E2X7"/>